<dbReference type="InParanoid" id="A0A165IA19"/>
<keyword evidence="3" id="KW-1185">Reference proteome</keyword>
<dbReference type="OMA" id="FWLWIFI"/>
<dbReference type="OrthoDB" id="5299849at2759"/>
<reference evidence="2 3" key="1">
    <citation type="journal article" date="2016" name="Fungal Biol.">
        <title>The genome of Xylona heveae provides a window into fungal endophytism.</title>
        <authorList>
            <person name="Gazis R."/>
            <person name="Kuo A."/>
            <person name="Riley R."/>
            <person name="LaButti K."/>
            <person name="Lipzen A."/>
            <person name="Lin J."/>
            <person name="Amirebrahimi M."/>
            <person name="Hesse C.N."/>
            <person name="Spatafora J.W."/>
            <person name="Henrissat B."/>
            <person name="Hainaut M."/>
            <person name="Grigoriev I.V."/>
            <person name="Hibbett D.S."/>
        </authorList>
    </citation>
    <scope>NUCLEOTIDE SEQUENCE [LARGE SCALE GENOMIC DNA]</scope>
    <source>
        <strain evidence="2 3">TC161</strain>
    </source>
</reference>
<name>A0A165IA19_XYLHT</name>
<protein>
    <recommendedName>
        <fullName evidence="4">Increased loss of mitochondrial DNA protein 1</fullName>
    </recommendedName>
</protein>
<sequence>MGFVSTATALRCLSIFHLTLAYYFLTSPVRVADQNAVFILGEAMGIPHSLSLTLPSASTAVIGLLLAFIGLTDLSSTGLPEDMANYFWSSQAPIRLLFFFGITGYAYLFSQWSNVAADDDDVDLVNDASGAAGENAKNSVVFAWGFFELVVWFYIFITLREERTALAAKLAERKQAEEERL</sequence>
<keyword evidence="1" id="KW-0472">Membrane</keyword>
<keyword evidence="1" id="KW-0812">Transmembrane</keyword>
<dbReference type="Proteomes" id="UP000076632">
    <property type="component" value="Unassembled WGS sequence"/>
</dbReference>
<organism evidence="2 3">
    <name type="scientific">Xylona heveae (strain CBS 132557 / TC161)</name>
    <dbReference type="NCBI Taxonomy" id="1328760"/>
    <lineage>
        <taxon>Eukaryota</taxon>
        <taxon>Fungi</taxon>
        <taxon>Dikarya</taxon>
        <taxon>Ascomycota</taxon>
        <taxon>Pezizomycotina</taxon>
        <taxon>Xylonomycetes</taxon>
        <taxon>Xylonales</taxon>
        <taxon>Xylonaceae</taxon>
        <taxon>Xylona</taxon>
    </lineage>
</organism>
<gene>
    <name evidence="2" type="ORF">L228DRAFT_259806</name>
</gene>
<feature type="transmembrane region" description="Helical" evidence="1">
    <location>
        <begin position="52"/>
        <end position="71"/>
    </location>
</feature>
<dbReference type="PANTHER" id="PTHR28029:SF1">
    <property type="entry name" value="PROTEIN ILM1"/>
    <property type="match status" value="1"/>
</dbReference>
<dbReference type="RefSeq" id="XP_018190165.1">
    <property type="nucleotide sequence ID" value="XM_018334198.1"/>
</dbReference>
<dbReference type="EMBL" id="KV407456">
    <property type="protein sequence ID" value="KZF24610.1"/>
    <property type="molecule type" value="Genomic_DNA"/>
</dbReference>
<evidence type="ECO:0000313" key="2">
    <source>
        <dbReference type="EMBL" id="KZF24610.1"/>
    </source>
</evidence>
<keyword evidence="1" id="KW-1133">Transmembrane helix</keyword>
<evidence type="ECO:0000256" key="1">
    <source>
        <dbReference type="SAM" id="Phobius"/>
    </source>
</evidence>
<proteinExistence type="predicted"/>
<feature type="transmembrane region" description="Helical" evidence="1">
    <location>
        <begin position="141"/>
        <end position="159"/>
    </location>
</feature>
<dbReference type="GeneID" id="28899335"/>
<dbReference type="PANTHER" id="PTHR28029">
    <property type="entry name" value="PROTEIN ILM1"/>
    <property type="match status" value="1"/>
</dbReference>
<dbReference type="InterPro" id="IPR018815">
    <property type="entry name" value="Incr_loss_mito_DNA_1"/>
</dbReference>
<dbReference type="AlphaFoldDB" id="A0A165IA19"/>
<feature type="transmembrane region" description="Helical" evidence="1">
    <location>
        <begin position="92"/>
        <end position="110"/>
    </location>
</feature>
<dbReference type="Pfam" id="PF10311">
    <property type="entry name" value="Ilm1"/>
    <property type="match status" value="1"/>
</dbReference>
<dbReference type="FunCoup" id="A0A165IA19">
    <property type="interactions" value="27"/>
</dbReference>
<feature type="transmembrane region" description="Helical" evidence="1">
    <location>
        <begin position="12"/>
        <end position="32"/>
    </location>
</feature>
<accession>A0A165IA19</accession>
<evidence type="ECO:0000313" key="3">
    <source>
        <dbReference type="Proteomes" id="UP000076632"/>
    </source>
</evidence>
<evidence type="ECO:0008006" key="4">
    <source>
        <dbReference type="Google" id="ProtNLM"/>
    </source>
</evidence>